<reference evidence="2" key="1">
    <citation type="submission" date="2020-06" db="EMBL/GenBank/DDBJ databases">
        <title>Draft genome of Bugula neritina, a colonial animal packing powerful symbionts and potential medicines.</title>
        <authorList>
            <person name="Rayko M."/>
        </authorList>
    </citation>
    <scope>NUCLEOTIDE SEQUENCE [LARGE SCALE GENOMIC DNA]</scope>
    <source>
        <strain evidence="2">Kwan_BN1</strain>
    </source>
</reference>
<dbReference type="AlphaFoldDB" id="A0A7J7JYI0"/>
<evidence type="ECO:0000313" key="2">
    <source>
        <dbReference type="EMBL" id="KAF6031460.1"/>
    </source>
</evidence>
<evidence type="ECO:0000256" key="1">
    <source>
        <dbReference type="SAM" id="MobiDB-lite"/>
    </source>
</evidence>
<dbReference type="Proteomes" id="UP000593567">
    <property type="component" value="Unassembled WGS sequence"/>
</dbReference>
<sequence length="76" mass="8738">MEKLEELLPGIEKFLRTTLAKESLSAFAENRRLSFVERLDILQLPPHLPPKPDGERMQIQGRKLQSQARANPMKIS</sequence>
<organism evidence="2 3">
    <name type="scientific">Bugula neritina</name>
    <name type="common">Brown bryozoan</name>
    <name type="synonym">Sertularia neritina</name>
    <dbReference type="NCBI Taxonomy" id="10212"/>
    <lineage>
        <taxon>Eukaryota</taxon>
        <taxon>Metazoa</taxon>
        <taxon>Spiralia</taxon>
        <taxon>Lophotrochozoa</taxon>
        <taxon>Bryozoa</taxon>
        <taxon>Gymnolaemata</taxon>
        <taxon>Cheilostomatida</taxon>
        <taxon>Flustrina</taxon>
        <taxon>Buguloidea</taxon>
        <taxon>Bugulidae</taxon>
        <taxon>Bugula</taxon>
    </lineage>
</organism>
<accession>A0A7J7JYI0</accession>
<evidence type="ECO:0000313" key="3">
    <source>
        <dbReference type="Proteomes" id="UP000593567"/>
    </source>
</evidence>
<dbReference type="EMBL" id="VXIV02001602">
    <property type="protein sequence ID" value="KAF6031460.1"/>
    <property type="molecule type" value="Genomic_DNA"/>
</dbReference>
<feature type="region of interest" description="Disordered" evidence="1">
    <location>
        <begin position="45"/>
        <end position="76"/>
    </location>
</feature>
<comment type="caution">
    <text evidence="2">The sequence shown here is derived from an EMBL/GenBank/DDBJ whole genome shotgun (WGS) entry which is preliminary data.</text>
</comment>
<protein>
    <submittedName>
        <fullName evidence="2">Uncharacterized protein</fullName>
    </submittedName>
</protein>
<proteinExistence type="predicted"/>
<dbReference type="OrthoDB" id="5970758at2759"/>
<keyword evidence="3" id="KW-1185">Reference proteome</keyword>
<name>A0A7J7JYI0_BUGNE</name>
<gene>
    <name evidence="2" type="ORF">EB796_010233</name>
</gene>